<keyword evidence="4" id="KW-0175">Coiled coil</keyword>
<dbReference type="FunFam" id="1.20.1270.60:FF:000010">
    <property type="entry name" value="Metastasis suppressor 1, isoform CRA_e"/>
    <property type="match status" value="1"/>
</dbReference>
<dbReference type="PANTHER" id="PTHR15708:SF14">
    <property type="entry name" value="METASTASIS SUPPRESSOR 1 ISOFORM X1"/>
    <property type="match status" value="1"/>
</dbReference>
<organism evidence="9 10">
    <name type="scientific">Astyanax mexicanus</name>
    <name type="common">Blind cave fish</name>
    <name type="synonym">Astyanax fasciatus mexicanus</name>
    <dbReference type="NCBI Taxonomy" id="7994"/>
    <lineage>
        <taxon>Eukaryota</taxon>
        <taxon>Metazoa</taxon>
        <taxon>Chordata</taxon>
        <taxon>Craniata</taxon>
        <taxon>Vertebrata</taxon>
        <taxon>Euteleostomi</taxon>
        <taxon>Actinopterygii</taxon>
        <taxon>Neopterygii</taxon>
        <taxon>Teleostei</taxon>
        <taxon>Ostariophysi</taxon>
        <taxon>Characiformes</taxon>
        <taxon>Characoidei</taxon>
        <taxon>Acestrorhamphidae</taxon>
        <taxon>Acestrorhamphinae</taxon>
        <taxon>Astyanax</taxon>
    </lineage>
</organism>
<evidence type="ECO:0000256" key="1">
    <source>
        <dbReference type="ARBA" id="ARBA00004496"/>
    </source>
</evidence>
<evidence type="ECO:0000256" key="7">
    <source>
        <dbReference type="SAM" id="MobiDB-lite"/>
    </source>
</evidence>
<feature type="domain" description="IMD" evidence="8">
    <location>
        <begin position="1"/>
        <end position="250"/>
    </location>
</feature>
<feature type="region of interest" description="Disordered" evidence="7">
    <location>
        <begin position="359"/>
        <end position="389"/>
    </location>
</feature>
<evidence type="ECO:0000256" key="6">
    <source>
        <dbReference type="ARBA" id="ARBA00061293"/>
    </source>
</evidence>
<reference evidence="9" key="3">
    <citation type="submission" date="2025-08" db="UniProtKB">
        <authorList>
            <consortium name="Ensembl"/>
        </authorList>
    </citation>
    <scope>IDENTIFICATION</scope>
</reference>
<feature type="region of interest" description="Disordered" evidence="7">
    <location>
        <begin position="417"/>
        <end position="437"/>
    </location>
</feature>
<evidence type="ECO:0000313" key="9">
    <source>
        <dbReference type="Ensembl" id="ENSAMXP00000050859.1"/>
    </source>
</evidence>
<dbReference type="Bgee" id="ENSAMXG00000039365">
    <property type="expression patterns" value="Expressed in olfactory epithelium and 14 other cell types or tissues"/>
</dbReference>
<feature type="compositionally biased region" description="Polar residues" evidence="7">
    <location>
        <begin position="372"/>
        <end position="389"/>
    </location>
</feature>
<dbReference type="GO" id="GO:0007009">
    <property type="term" value="P:plasma membrane organization"/>
    <property type="evidence" value="ECO:0007669"/>
    <property type="project" value="InterPro"/>
</dbReference>
<feature type="compositionally biased region" description="Basic and acidic residues" evidence="7">
    <location>
        <begin position="417"/>
        <end position="429"/>
    </location>
</feature>
<dbReference type="CDD" id="cd22060">
    <property type="entry name" value="WH2_MTSS1"/>
    <property type="match status" value="1"/>
</dbReference>
<evidence type="ECO:0000256" key="3">
    <source>
        <dbReference type="ARBA" id="ARBA00022553"/>
    </source>
</evidence>
<reference evidence="10" key="2">
    <citation type="journal article" date="2014" name="Nat. Commun.">
        <title>The cavefish genome reveals candidate genes for eye loss.</title>
        <authorList>
            <person name="McGaugh S.E."/>
            <person name="Gross J.B."/>
            <person name="Aken B."/>
            <person name="Blin M."/>
            <person name="Borowsky R."/>
            <person name="Chalopin D."/>
            <person name="Hinaux H."/>
            <person name="Jeffery W.R."/>
            <person name="Keene A."/>
            <person name="Ma L."/>
            <person name="Minx P."/>
            <person name="Murphy D."/>
            <person name="O'Quin K.E."/>
            <person name="Retaux S."/>
            <person name="Rohner N."/>
            <person name="Searle S.M."/>
            <person name="Stahl B.A."/>
            <person name="Tabin C."/>
            <person name="Volff J.N."/>
            <person name="Yoshizawa M."/>
            <person name="Warren W.C."/>
        </authorList>
    </citation>
    <scope>NUCLEOTIDE SEQUENCE [LARGE SCALE GENOMIC DNA]</scope>
    <source>
        <strain evidence="10">female</strain>
    </source>
</reference>
<dbReference type="GO" id="GO:0005737">
    <property type="term" value="C:cytoplasm"/>
    <property type="evidence" value="ECO:0007669"/>
    <property type="project" value="UniProtKB-SubCell"/>
</dbReference>
<dbReference type="CDD" id="cd07643">
    <property type="entry name" value="I-BAR_IMD_MIM"/>
    <property type="match status" value="1"/>
</dbReference>
<keyword evidence="5" id="KW-0009">Actin-binding</keyword>
<reference evidence="10" key="1">
    <citation type="submission" date="2013-03" db="EMBL/GenBank/DDBJ databases">
        <authorList>
            <person name="Jeffery W."/>
            <person name="Warren W."/>
            <person name="Wilson R.K."/>
        </authorList>
    </citation>
    <scope>NUCLEOTIDE SEQUENCE</scope>
    <source>
        <strain evidence="10">female</strain>
    </source>
</reference>
<dbReference type="AlphaFoldDB" id="A0A3B1KB02"/>
<evidence type="ECO:0000259" key="8">
    <source>
        <dbReference type="PROSITE" id="PS51338"/>
    </source>
</evidence>
<protein>
    <submittedName>
        <fullName evidence="9">MTSS I-BAR domain containing 1</fullName>
    </submittedName>
</protein>
<dbReference type="GeneTree" id="ENSGT00950000183156"/>
<dbReference type="GO" id="GO:0015629">
    <property type="term" value="C:actin cytoskeleton"/>
    <property type="evidence" value="ECO:0007669"/>
    <property type="project" value="TreeGrafter"/>
</dbReference>
<name>A0A3B1KB02_ASTMX</name>
<dbReference type="Gene3D" id="1.20.1270.60">
    <property type="entry name" value="Arfaptin homology (AH) domain/BAR domain"/>
    <property type="match status" value="1"/>
</dbReference>
<dbReference type="InterPro" id="IPR027267">
    <property type="entry name" value="AH/BAR_dom_sf"/>
</dbReference>
<dbReference type="PROSITE" id="PS51338">
    <property type="entry name" value="IMD"/>
    <property type="match status" value="1"/>
</dbReference>
<dbReference type="GO" id="GO:0030031">
    <property type="term" value="P:cell projection assembly"/>
    <property type="evidence" value="ECO:0007669"/>
    <property type="project" value="TreeGrafter"/>
</dbReference>
<dbReference type="GO" id="GO:0005543">
    <property type="term" value="F:phospholipid binding"/>
    <property type="evidence" value="ECO:0007669"/>
    <property type="project" value="TreeGrafter"/>
</dbReference>
<reference evidence="9" key="4">
    <citation type="submission" date="2025-09" db="UniProtKB">
        <authorList>
            <consortium name="Ensembl"/>
        </authorList>
    </citation>
    <scope>IDENTIFICATION</scope>
</reference>
<dbReference type="SUPFAM" id="SSF103657">
    <property type="entry name" value="BAR/IMD domain-like"/>
    <property type="match status" value="1"/>
</dbReference>
<evidence type="ECO:0000256" key="2">
    <source>
        <dbReference type="ARBA" id="ARBA00022490"/>
    </source>
</evidence>
<keyword evidence="3" id="KW-0597">Phosphoprotein</keyword>
<dbReference type="Ensembl" id="ENSAMXT00000044768.1">
    <property type="protein sequence ID" value="ENSAMXP00000050859.1"/>
    <property type="gene ID" value="ENSAMXG00000039365.1"/>
</dbReference>
<evidence type="ECO:0000313" key="10">
    <source>
        <dbReference type="Proteomes" id="UP000018467"/>
    </source>
</evidence>
<feature type="compositionally biased region" description="Low complexity" evidence="7">
    <location>
        <begin position="586"/>
        <end position="599"/>
    </location>
</feature>
<evidence type="ECO:0000256" key="5">
    <source>
        <dbReference type="ARBA" id="ARBA00023203"/>
    </source>
</evidence>
<dbReference type="PANTHER" id="PTHR15708">
    <property type="entry name" value="ACTIN BUNDLING/MISSING IN METASTASIS-RELATED"/>
    <property type="match status" value="1"/>
</dbReference>
<dbReference type="GO" id="GO:0009898">
    <property type="term" value="C:cytoplasmic side of plasma membrane"/>
    <property type="evidence" value="ECO:0007669"/>
    <property type="project" value="TreeGrafter"/>
</dbReference>
<dbReference type="GO" id="GO:0003779">
    <property type="term" value="F:actin binding"/>
    <property type="evidence" value="ECO:0007669"/>
    <property type="project" value="UniProtKB-KW"/>
</dbReference>
<comment type="similarity">
    <text evidence="6">Belongs to the MTSS family.</text>
</comment>
<dbReference type="Proteomes" id="UP000018467">
    <property type="component" value="Unassembled WGS sequence"/>
</dbReference>
<accession>A0A3B1KB02</accession>
<dbReference type="Pfam" id="PF08397">
    <property type="entry name" value="IMD"/>
    <property type="match status" value="1"/>
</dbReference>
<sequence length="651" mass="71362">MDAGMEKECSALGGLFQTIMNDMKASYPVWEDFVTKGAKLQSQLRTTIIVTGSFLDAFQKVADIATGTRGATKEIGSALTRMCMRHRSIESKLKLFTAALMDNLIGPLELKIEEWKKVSGQLDKDHAKEYKKARADIKKKSSDTIRLQKKVKKGKDEVRMQLDSALQDVNIRYAELEETEKRAVCRALVEERGRFCSFVTMLKPVLDEEIGMLGEVTHLQSILEDLCSLTAEPNTLPPASEQVILDLKGSDYSYSYQTPPASPSNTLSRKSSISSNYASVRHVPSLDSISSAVDGLHLRETRQVTPSLSLLSPVHSPFCSLSRSLGTPVLDDFNNPPHHVSAQPQSAREQLALTLSGGLNSEAPRTSRDSLHCSSGYSTQTTTPSCSEDTIPSQHVSLFLLPAPHSSPDYDYISLHGGDDTHSQSDFDKSSTIPRNSDLSQNYRKLFQNKRPASTVSLLVDPEPLLQPQTATIRRKPSSKPSIRRGTISGGVPIPICTPQVPLKPSVSTVGLASARSGSEEAMCPPAPAQTPRTHGSDLAHAKHTLCTSTQSLSAMPPPYYAMFPGQPPEPPQHPVQHQPVIHHLQQQNSLQQQQHPNPTGEEHLHGAAEPDQTPISEGGDMLKMIRRGVKLRRTLTNDRSAPLITTNYLD</sequence>
<keyword evidence="10" id="KW-1185">Reference proteome</keyword>
<dbReference type="InterPro" id="IPR030127">
    <property type="entry name" value="MTSS1/MTSS2"/>
</dbReference>
<feature type="region of interest" description="Disordered" evidence="7">
    <location>
        <begin position="586"/>
        <end position="620"/>
    </location>
</feature>
<comment type="subcellular location">
    <subcellularLocation>
        <location evidence="1">Cytoplasm</location>
    </subcellularLocation>
</comment>
<proteinExistence type="inferred from homology"/>
<dbReference type="InterPro" id="IPR013606">
    <property type="entry name" value="I-BAR_dom"/>
</dbReference>
<keyword evidence="2" id="KW-0963">Cytoplasm</keyword>
<evidence type="ECO:0000256" key="4">
    <source>
        <dbReference type="ARBA" id="ARBA00023054"/>
    </source>
</evidence>